<keyword evidence="3 7" id="KW-0812">Transmembrane</keyword>
<comment type="subcellular location">
    <subcellularLocation>
        <location evidence="1">Cell membrane</location>
        <topology evidence="1">Multi-pass membrane protein</topology>
    </subcellularLocation>
</comment>
<feature type="transmembrane region" description="Helical" evidence="7">
    <location>
        <begin position="323"/>
        <end position="349"/>
    </location>
</feature>
<evidence type="ECO:0000256" key="7">
    <source>
        <dbReference type="SAM" id="Phobius"/>
    </source>
</evidence>
<comment type="caution">
    <text evidence="10">The sequence shown here is derived from an EMBL/GenBank/DDBJ whole genome shotgun (WGS) entry which is preliminary data.</text>
</comment>
<sequence length="401" mass="40846">MNLVEILRFAVRGVVANRLRSSLTVLGVLIGVASVILLVGVGTSSQQEVEESIESLGTNTLTVSASFGQGTRTRFTDLTAAIAADLEDSELIPNVAGVSPVAGTTATAVWDGSEYDIGSVVGSDEDYLTAANHTLAEGTGLAAADVEAGSRVVVIGSTVAEELFGGADPIGEQISLGGSMYTVVGVLEEQSSSTGFTDANDIAVAPLTAVQRTLTGYGALSQILVQSTSSDTVDAAESEVSAVLDGLLHVEAGQSAPFQITNAAELLETQADTAETFTVLLGAVAAISLLVGGIGITNIMMVSVTERTREIGIRKALGAPRRVILTQFLAEATALSLLGGGLGVAVAYACSAFTIAGYETVIVPGTVALALGVSMAIGLFFGGYPASRAAKLRPIDALRYE</sequence>
<organism evidence="10 11">
    <name type="scientific">Glycomyces rhizosphaerae</name>
    <dbReference type="NCBI Taxonomy" id="2054422"/>
    <lineage>
        <taxon>Bacteria</taxon>
        <taxon>Bacillati</taxon>
        <taxon>Actinomycetota</taxon>
        <taxon>Actinomycetes</taxon>
        <taxon>Glycomycetales</taxon>
        <taxon>Glycomycetaceae</taxon>
        <taxon>Glycomyces</taxon>
    </lineage>
</organism>
<keyword evidence="4 7" id="KW-1133">Transmembrane helix</keyword>
<keyword evidence="11" id="KW-1185">Reference proteome</keyword>
<feature type="domain" description="MacB-like periplasmic core" evidence="9">
    <location>
        <begin position="21"/>
        <end position="242"/>
    </location>
</feature>
<dbReference type="RefSeq" id="WP_387980661.1">
    <property type="nucleotide sequence ID" value="NZ_JBHRWO010000021.1"/>
</dbReference>
<evidence type="ECO:0000259" key="8">
    <source>
        <dbReference type="Pfam" id="PF02687"/>
    </source>
</evidence>
<evidence type="ECO:0000256" key="4">
    <source>
        <dbReference type="ARBA" id="ARBA00022989"/>
    </source>
</evidence>
<feature type="transmembrane region" description="Helical" evidence="7">
    <location>
        <begin position="21"/>
        <end position="42"/>
    </location>
</feature>
<comment type="similarity">
    <text evidence="6">Belongs to the ABC-4 integral membrane protein family.</text>
</comment>
<gene>
    <name evidence="10" type="ORF">ACFO8M_25310</name>
</gene>
<evidence type="ECO:0000313" key="11">
    <source>
        <dbReference type="Proteomes" id="UP001595712"/>
    </source>
</evidence>
<dbReference type="EMBL" id="JBHRWO010000021">
    <property type="protein sequence ID" value="MFC3495813.1"/>
    <property type="molecule type" value="Genomic_DNA"/>
</dbReference>
<protein>
    <submittedName>
        <fullName evidence="10">ABC transporter permease</fullName>
    </submittedName>
</protein>
<feature type="domain" description="ABC3 transporter permease C-terminal" evidence="8">
    <location>
        <begin position="283"/>
        <end position="393"/>
    </location>
</feature>
<evidence type="ECO:0000256" key="1">
    <source>
        <dbReference type="ARBA" id="ARBA00004651"/>
    </source>
</evidence>
<evidence type="ECO:0000256" key="6">
    <source>
        <dbReference type="ARBA" id="ARBA00038076"/>
    </source>
</evidence>
<dbReference type="PANTHER" id="PTHR30572:SF4">
    <property type="entry name" value="ABC TRANSPORTER PERMEASE YTRF"/>
    <property type="match status" value="1"/>
</dbReference>
<dbReference type="InterPro" id="IPR003838">
    <property type="entry name" value="ABC3_permease_C"/>
</dbReference>
<keyword evidence="5 7" id="KW-0472">Membrane</keyword>
<evidence type="ECO:0000256" key="3">
    <source>
        <dbReference type="ARBA" id="ARBA00022692"/>
    </source>
</evidence>
<evidence type="ECO:0000256" key="2">
    <source>
        <dbReference type="ARBA" id="ARBA00022475"/>
    </source>
</evidence>
<evidence type="ECO:0000259" key="9">
    <source>
        <dbReference type="Pfam" id="PF12704"/>
    </source>
</evidence>
<dbReference type="Pfam" id="PF12704">
    <property type="entry name" value="MacB_PCD"/>
    <property type="match status" value="1"/>
</dbReference>
<evidence type="ECO:0000313" key="10">
    <source>
        <dbReference type="EMBL" id="MFC3495813.1"/>
    </source>
</evidence>
<dbReference type="PANTHER" id="PTHR30572">
    <property type="entry name" value="MEMBRANE COMPONENT OF TRANSPORTER-RELATED"/>
    <property type="match status" value="1"/>
</dbReference>
<name>A0ABV7Q8U3_9ACTN</name>
<feature type="transmembrane region" description="Helical" evidence="7">
    <location>
        <begin position="361"/>
        <end position="384"/>
    </location>
</feature>
<dbReference type="InterPro" id="IPR050250">
    <property type="entry name" value="Macrolide_Exporter_MacB"/>
</dbReference>
<evidence type="ECO:0000256" key="5">
    <source>
        <dbReference type="ARBA" id="ARBA00023136"/>
    </source>
</evidence>
<accession>A0ABV7Q8U3</accession>
<dbReference type="Proteomes" id="UP001595712">
    <property type="component" value="Unassembled WGS sequence"/>
</dbReference>
<reference evidence="11" key="1">
    <citation type="journal article" date="2019" name="Int. J. Syst. Evol. Microbiol.">
        <title>The Global Catalogue of Microorganisms (GCM) 10K type strain sequencing project: providing services to taxonomists for standard genome sequencing and annotation.</title>
        <authorList>
            <consortium name="The Broad Institute Genomics Platform"/>
            <consortium name="The Broad Institute Genome Sequencing Center for Infectious Disease"/>
            <person name="Wu L."/>
            <person name="Ma J."/>
        </authorList>
    </citation>
    <scope>NUCLEOTIDE SEQUENCE [LARGE SCALE GENOMIC DNA]</scope>
    <source>
        <strain evidence="11">CGMCC 4.7396</strain>
    </source>
</reference>
<dbReference type="Pfam" id="PF02687">
    <property type="entry name" value="FtsX"/>
    <property type="match status" value="1"/>
</dbReference>
<keyword evidence="2" id="KW-1003">Cell membrane</keyword>
<dbReference type="InterPro" id="IPR025857">
    <property type="entry name" value="MacB_PCD"/>
</dbReference>
<proteinExistence type="inferred from homology"/>
<feature type="transmembrane region" description="Helical" evidence="7">
    <location>
        <begin position="277"/>
        <end position="302"/>
    </location>
</feature>